<dbReference type="GO" id="GO:0003723">
    <property type="term" value="F:RNA binding"/>
    <property type="evidence" value="ECO:0007669"/>
    <property type="project" value="TreeGrafter"/>
</dbReference>
<reference evidence="3 4" key="1">
    <citation type="journal article" date="2013" name="Nature">
        <title>Insights into bilaterian evolution from three spiralian genomes.</title>
        <authorList>
            <person name="Simakov O."/>
            <person name="Marletaz F."/>
            <person name="Cho S.J."/>
            <person name="Edsinger-Gonzales E."/>
            <person name="Havlak P."/>
            <person name="Hellsten U."/>
            <person name="Kuo D.H."/>
            <person name="Larsson T."/>
            <person name="Lv J."/>
            <person name="Arendt D."/>
            <person name="Savage R."/>
            <person name="Osoegawa K."/>
            <person name="de Jong P."/>
            <person name="Grimwood J."/>
            <person name="Chapman J.A."/>
            <person name="Shapiro H."/>
            <person name="Aerts A."/>
            <person name="Otillar R.P."/>
            <person name="Terry A.Y."/>
            <person name="Boore J.L."/>
            <person name="Grigoriev I.V."/>
            <person name="Lindberg D.R."/>
            <person name="Seaver E.C."/>
            <person name="Weisblat D.A."/>
            <person name="Putnam N.H."/>
            <person name="Rokhsar D.S."/>
        </authorList>
    </citation>
    <scope>NUCLEOTIDE SEQUENCE [LARGE SCALE GENOMIC DNA]</scope>
</reference>
<dbReference type="STRING" id="225164.V3ZG45"/>
<dbReference type="RefSeq" id="XP_009059258.1">
    <property type="nucleotide sequence ID" value="XM_009061010.1"/>
</dbReference>
<dbReference type="GO" id="GO:0006611">
    <property type="term" value="P:protein export from nucleus"/>
    <property type="evidence" value="ECO:0007669"/>
    <property type="project" value="InterPro"/>
</dbReference>
<dbReference type="GeneID" id="20244979"/>
<dbReference type="SUPFAM" id="SSF48371">
    <property type="entry name" value="ARM repeat"/>
    <property type="match status" value="1"/>
</dbReference>
<dbReference type="InterPro" id="IPR013598">
    <property type="entry name" value="Exportin-1/Importin-b-like"/>
</dbReference>
<dbReference type="AlphaFoldDB" id="V3ZG45"/>
<dbReference type="PANTHER" id="PTHR11223:SF3">
    <property type="entry name" value="EXPORTIN-5"/>
    <property type="match status" value="1"/>
</dbReference>
<evidence type="ECO:0000313" key="4">
    <source>
        <dbReference type="Proteomes" id="UP000030746"/>
    </source>
</evidence>
<organism evidence="3 4">
    <name type="scientific">Lottia gigantea</name>
    <name type="common">Giant owl limpet</name>
    <dbReference type="NCBI Taxonomy" id="225164"/>
    <lineage>
        <taxon>Eukaryota</taxon>
        <taxon>Metazoa</taxon>
        <taxon>Spiralia</taxon>
        <taxon>Lophotrochozoa</taxon>
        <taxon>Mollusca</taxon>
        <taxon>Gastropoda</taxon>
        <taxon>Patellogastropoda</taxon>
        <taxon>Lottioidea</taxon>
        <taxon>Lottiidae</taxon>
        <taxon>Lottia</taxon>
    </lineage>
</organism>
<evidence type="ECO:0000256" key="1">
    <source>
        <dbReference type="ARBA" id="ARBA00009466"/>
    </source>
</evidence>
<feature type="domain" description="Importin N-terminal" evidence="2">
    <location>
        <begin position="32"/>
        <end position="99"/>
    </location>
</feature>
<dbReference type="GO" id="GO:0031267">
    <property type="term" value="F:small GTPase binding"/>
    <property type="evidence" value="ECO:0007669"/>
    <property type="project" value="InterPro"/>
</dbReference>
<evidence type="ECO:0000259" key="2">
    <source>
        <dbReference type="PROSITE" id="PS50166"/>
    </source>
</evidence>
<comment type="similarity">
    <text evidence="1">Belongs to the exportin family.</text>
</comment>
<dbReference type="Proteomes" id="UP000030746">
    <property type="component" value="Unassembled WGS sequence"/>
</dbReference>
<dbReference type="PANTHER" id="PTHR11223">
    <property type="entry name" value="EXPORTIN 1/5"/>
    <property type="match status" value="1"/>
</dbReference>
<keyword evidence="4" id="KW-1185">Reference proteome</keyword>
<dbReference type="Pfam" id="PF19273">
    <property type="entry name" value="Exportin-5"/>
    <property type="match status" value="1"/>
</dbReference>
<dbReference type="HOGENOM" id="CLU_002828_0_0_1"/>
<gene>
    <name evidence="3" type="ORF">LOTGIDRAFT_192362</name>
</gene>
<dbReference type="InterPro" id="IPR045065">
    <property type="entry name" value="XPO1/5"/>
</dbReference>
<dbReference type="InterPro" id="IPR016024">
    <property type="entry name" value="ARM-type_fold"/>
</dbReference>
<dbReference type="Gene3D" id="1.25.10.10">
    <property type="entry name" value="Leucine-rich Repeat Variant"/>
    <property type="match status" value="1"/>
</dbReference>
<dbReference type="InterPro" id="IPR011989">
    <property type="entry name" value="ARM-like"/>
</dbReference>
<dbReference type="PROSITE" id="PS50166">
    <property type="entry name" value="IMPORTIN_B_NT"/>
    <property type="match status" value="1"/>
</dbReference>
<dbReference type="InterPro" id="IPR001494">
    <property type="entry name" value="Importin-beta_N"/>
</dbReference>
<dbReference type="GO" id="GO:0042565">
    <property type="term" value="C:RNA nuclear export complex"/>
    <property type="evidence" value="ECO:0007669"/>
    <property type="project" value="TreeGrafter"/>
</dbReference>
<dbReference type="GO" id="GO:0006405">
    <property type="term" value="P:RNA export from nucleus"/>
    <property type="evidence" value="ECO:0007669"/>
    <property type="project" value="TreeGrafter"/>
</dbReference>
<dbReference type="Pfam" id="PF03810">
    <property type="entry name" value="IBN_N"/>
    <property type="match status" value="1"/>
</dbReference>
<dbReference type="GO" id="GO:0005634">
    <property type="term" value="C:nucleus"/>
    <property type="evidence" value="ECO:0007669"/>
    <property type="project" value="TreeGrafter"/>
</dbReference>
<proteinExistence type="inferred from homology"/>
<dbReference type="OMA" id="IAKRSWG"/>
<dbReference type="GO" id="GO:0005737">
    <property type="term" value="C:cytoplasm"/>
    <property type="evidence" value="ECO:0007669"/>
    <property type="project" value="TreeGrafter"/>
</dbReference>
<dbReference type="KEGG" id="lgi:LOTGIDRAFT_192362"/>
<dbReference type="SMART" id="SM00913">
    <property type="entry name" value="IBN_N"/>
    <property type="match status" value="1"/>
</dbReference>
<dbReference type="GO" id="GO:0005049">
    <property type="term" value="F:nuclear export signal receptor activity"/>
    <property type="evidence" value="ECO:0007669"/>
    <property type="project" value="InterPro"/>
</dbReference>
<protein>
    <recommendedName>
        <fullName evidence="2">Importin N-terminal domain-containing protein</fullName>
    </recommendedName>
</protein>
<name>V3ZG45_LOTGI</name>
<accession>V3ZG45</accession>
<evidence type="ECO:0000313" key="3">
    <source>
        <dbReference type="EMBL" id="ESO90188.1"/>
    </source>
</evidence>
<dbReference type="CTD" id="20244979"/>
<dbReference type="OrthoDB" id="2215036at2759"/>
<dbReference type="InterPro" id="IPR045478">
    <property type="entry name" value="Exportin-5_C"/>
</dbReference>
<dbReference type="EMBL" id="KB202481">
    <property type="protein sequence ID" value="ESO90188.1"/>
    <property type="molecule type" value="Genomic_DNA"/>
</dbReference>
<sequence length="1202" mass="136689">MNPLQQELVSKLCLAVETVMNPVVTQADRLAAHQICEEFKDKSSSCIQVGMIISSKEYPPMIRHFGLQALEHCIKFRWNDLTVHEKLFVKSNSLMLLDTGTKNIIEEELHVKDAISRIIVELMKREWPQNWPTLMTELHDAAQHGETQTELVLMVFHRLVEDVVAFQNLPNQRRRDILQSLTAQLNQLFVFFLNILETNSTRYRQLVSMGNKQESLAVNKVSQAVLMTLTGFVDWVPMSHIVENNGLLLQLLCLLLNESSLQLHSAECLLLIVSRKGKLEDRKPILILFCEDAMSTILTAAIAAEKSSLDEYYYLFLKRLCQVLTEIGKQLAVLWGTDPEVVEPPNFSTYLEALLAFTEHESKMLGSYTQTLWALFLRHKHISKNPTLISFIPRVVTAATKSLLKVGYPSQNDYPSCAYSKLDFDSDEEFNMFFPRYRSEVADTVRLATLLQPKLTFNIAYNWLKSQLQKPLNIGEAGVDKGICNLSSPSFLEWDALSVFLESVMLRLMASTNAKPETTEGIELLEQVLAYETQDPLILSCLLSCISALFPLLSYTPETIPVVLDKIFGSVIFNIPGQTKSTRSRAVKNVRQHACSIIVKICKQYPSLIFPAFDSLYTHIKHISNDPEQLSQMEKTILLEAILLISNEFNNFEKQSAFIQEILAPVRELWMSKEFTQAFLSPDMFMSYVGLDQAAVEPSSADTCGINRSHISYCAHTILGVINRSKCPDNLQIAEQGGFVIGTSTVTGQPILRNPATSHILELFHNFIVLLKTLNGLWLPEYLRLRHPDFEKAYDLLEVDKLAILGIPPPCIDNSDSTTCKQPLARVKSFLGMIHDNSFHILGNAGQYLGYEFYAASNIMNFLNENVLCYGEYIPDYRLRPVIHILEYNLHVFMKPFIWNCPKDFYESAALPMLMKLCPFILQRLSTKWQLINTQFQTGSENEEESESQEIIEDQLTRQLTREYLELLDYCLTKRSHSDNGVGDDLNMEENEAQKSNQNKEMGLNELGQLCLKTDALYPSMLFCIFNGLSWNDTLVCQKCYKLCWPTVKQLISDGVMTDEAAPYVFSSVLSGLQVHGQHEGSQANLMNLALQLYEALRPTFPVVKSVLLQIPNVSQQAVEIFDDKIVQQGPQKQLPEKKKKEALKNLVFEIIGKNVGQQFKREEQYKNLPSLFKPHRRKADSLLNNDSKDIGICSLFHPNND</sequence>
<dbReference type="Pfam" id="PF08389">
    <property type="entry name" value="Xpo1"/>
    <property type="match status" value="1"/>
</dbReference>